<dbReference type="AlphaFoldDB" id="A0AA45L5I9"/>
<dbReference type="PROSITE" id="PS50977">
    <property type="entry name" value="HTH_TETR_2"/>
    <property type="match status" value="1"/>
</dbReference>
<evidence type="ECO:0000259" key="3">
    <source>
        <dbReference type="PROSITE" id="PS50977"/>
    </source>
</evidence>
<dbReference type="InterPro" id="IPR001647">
    <property type="entry name" value="HTH_TetR"/>
</dbReference>
<sequence>MRETSTGPGTGAGLEAITRLGAGTPDALRPVLEPLPELTPAGVRLLDAASGLFQDRGVRAVGVDLIAETAGTTKKTLYDRFGSKDALVALYLLHRAHRWREHVLAALGGGSARARVLRVFDALETWVGERSRGCAFVGAYAEIGDGDHPAVPVVRAEKAWMRALFVALAGDPGLGAHLHLVYEGTLVALTAGGDPEAVAEGRRAVRLAMGASRGAGSA</sequence>
<evidence type="ECO:0000313" key="5">
    <source>
        <dbReference type="Proteomes" id="UP000677152"/>
    </source>
</evidence>
<dbReference type="SUPFAM" id="SSF48498">
    <property type="entry name" value="Tetracyclin repressor-like, C-terminal domain"/>
    <property type="match status" value="1"/>
</dbReference>
<feature type="DNA-binding region" description="H-T-H motif" evidence="2">
    <location>
        <begin position="62"/>
        <end position="81"/>
    </location>
</feature>
<proteinExistence type="predicted"/>
<dbReference type="Proteomes" id="UP000677152">
    <property type="component" value="Chromosome"/>
</dbReference>
<reference evidence="4" key="1">
    <citation type="submission" date="2021-04" db="EMBL/GenBank/DDBJ databases">
        <title>Genomic sequence of Actinosynnema pretiosum subsp. pretiosum ATCC 31280 (C-14919).</title>
        <authorList>
            <person name="Bai L."/>
            <person name="Wang X."/>
            <person name="Xiao Y."/>
        </authorList>
    </citation>
    <scope>NUCLEOTIDE SEQUENCE</scope>
    <source>
        <strain evidence="4">ATCC 31280</strain>
    </source>
</reference>
<dbReference type="PANTHER" id="PTHR30055:SF200">
    <property type="entry name" value="HTH-TYPE TRANSCRIPTIONAL REPRESSOR BDCR"/>
    <property type="match status" value="1"/>
</dbReference>
<feature type="domain" description="HTH tetR-type" evidence="3">
    <location>
        <begin position="39"/>
        <end position="99"/>
    </location>
</feature>
<name>A0AA45L5I9_9PSEU</name>
<dbReference type="PANTHER" id="PTHR30055">
    <property type="entry name" value="HTH-TYPE TRANSCRIPTIONAL REGULATOR RUTR"/>
    <property type="match status" value="1"/>
</dbReference>
<dbReference type="Gene3D" id="1.10.357.10">
    <property type="entry name" value="Tetracycline Repressor, domain 2"/>
    <property type="match status" value="1"/>
</dbReference>
<evidence type="ECO:0000313" key="4">
    <source>
        <dbReference type="EMBL" id="QUF03686.1"/>
    </source>
</evidence>
<evidence type="ECO:0000256" key="1">
    <source>
        <dbReference type="ARBA" id="ARBA00023125"/>
    </source>
</evidence>
<dbReference type="InterPro" id="IPR009057">
    <property type="entry name" value="Homeodomain-like_sf"/>
</dbReference>
<evidence type="ECO:0000256" key="2">
    <source>
        <dbReference type="PROSITE-ProRule" id="PRU00335"/>
    </source>
</evidence>
<keyword evidence="1 2" id="KW-0238">DNA-binding</keyword>
<dbReference type="InterPro" id="IPR036271">
    <property type="entry name" value="Tet_transcr_reg_TetR-rel_C_sf"/>
</dbReference>
<accession>A0AA45L5I9</accession>
<protein>
    <submittedName>
        <fullName evidence="4">TetR/AcrR family transcriptional regulator</fullName>
    </submittedName>
</protein>
<dbReference type="InterPro" id="IPR050109">
    <property type="entry name" value="HTH-type_TetR-like_transc_reg"/>
</dbReference>
<dbReference type="GO" id="GO:0003700">
    <property type="term" value="F:DNA-binding transcription factor activity"/>
    <property type="evidence" value="ECO:0007669"/>
    <property type="project" value="TreeGrafter"/>
</dbReference>
<dbReference type="PRINTS" id="PR00455">
    <property type="entry name" value="HTHTETR"/>
</dbReference>
<dbReference type="EMBL" id="CP073249">
    <property type="protein sequence ID" value="QUF03686.1"/>
    <property type="molecule type" value="Genomic_DNA"/>
</dbReference>
<dbReference type="Pfam" id="PF00440">
    <property type="entry name" value="TetR_N"/>
    <property type="match status" value="1"/>
</dbReference>
<dbReference type="SUPFAM" id="SSF46689">
    <property type="entry name" value="Homeodomain-like"/>
    <property type="match status" value="1"/>
</dbReference>
<organism evidence="4 5">
    <name type="scientific">Actinosynnema pretiosum subsp. pretiosum</name>
    <dbReference type="NCBI Taxonomy" id="103721"/>
    <lineage>
        <taxon>Bacteria</taxon>
        <taxon>Bacillati</taxon>
        <taxon>Actinomycetota</taxon>
        <taxon>Actinomycetes</taxon>
        <taxon>Pseudonocardiales</taxon>
        <taxon>Pseudonocardiaceae</taxon>
        <taxon>Actinosynnema</taxon>
    </lineage>
</organism>
<gene>
    <name evidence="4" type="ORF">KCV87_30640</name>
</gene>
<dbReference type="GO" id="GO:0000976">
    <property type="term" value="F:transcription cis-regulatory region binding"/>
    <property type="evidence" value="ECO:0007669"/>
    <property type="project" value="TreeGrafter"/>
</dbReference>